<feature type="transmembrane region" description="Helical" evidence="1">
    <location>
        <begin position="7"/>
        <end position="27"/>
    </location>
</feature>
<reference evidence="2 3" key="1">
    <citation type="submission" date="2017-12" db="EMBL/GenBank/DDBJ databases">
        <authorList>
            <person name="Hurst M.R.H."/>
        </authorList>
    </citation>
    <scope>NUCLEOTIDE SEQUENCE [LARGE SCALE GENOMIC DNA]</scope>
    <source>
        <strain evidence="2 3">SY-3-19</strain>
    </source>
</reference>
<feature type="transmembrane region" description="Helical" evidence="1">
    <location>
        <begin position="33"/>
        <end position="52"/>
    </location>
</feature>
<evidence type="ECO:0000256" key="1">
    <source>
        <dbReference type="SAM" id="Phobius"/>
    </source>
</evidence>
<evidence type="ECO:0000313" key="2">
    <source>
        <dbReference type="EMBL" id="PQA87097.1"/>
    </source>
</evidence>
<evidence type="ECO:0000313" key="3">
    <source>
        <dbReference type="Proteomes" id="UP000239504"/>
    </source>
</evidence>
<dbReference type="Proteomes" id="UP000239504">
    <property type="component" value="Unassembled WGS sequence"/>
</dbReference>
<name>A0A2S7K3N0_9PROT</name>
<proteinExistence type="predicted"/>
<protein>
    <submittedName>
        <fullName evidence="2">Uncharacterized protein</fullName>
    </submittedName>
</protein>
<comment type="caution">
    <text evidence="2">The sequence shown here is derived from an EMBL/GenBank/DDBJ whole genome shotgun (WGS) entry which is preliminary data.</text>
</comment>
<dbReference type="AlphaFoldDB" id="A0A2S7K3N0"/>
<gene>
    <name evidence="2" type="ORF">CW354_13710</name>
</gene>
<dbReference type="EMBL" id="PJCH01000010">
    <property type="protein sequence ID" value="PQA87097.1"/>
    <property type="molecule type" value="Genomic_DNA"/>
</dbReference>
<sequence>MGVFLGMLPIVHQVFGSLLVVAGLIVLPLPIPFGLIMLTIGFALLAPYIPAIQRLIRYMRGKWPHLDLHLRRHHHRFPPVIKSTIDKTHPAAPAE</sequence>
<organism evidence="2 3">
    <name type="scientific">Hyphococcus luteus</name>
    <dbReference type="NCBI Taxonomy" id="2058213"/>
    <lineage>
        <taxon>Bacteria</taxon>
        <taxon>Pseudomonadati</taxon>
        <taxon>Pseudomonadota</taxon>
        <taxon>Alphaproteobacteria</taxon>
        <taxon>Parvularculales</taxon>
        <taxon>Parvularculaceae</taxon>
        <taxon>Hyphococcus</taxon>
    </lineage>
</organism>
<dbReference type="Pfam" id="PF09656">
    <property type="entry name" value="PGPGW"/>
    <property type="match status" value="1"/>
</dbReference>
<keyword evidence="3" id="KW-1185">Reference proteome</keyword>
<keyword evidence="1" id="KW-0472">Membrane</keyword>
<keyword evidence="1" id="KW-0812">Transmembrane</keyword>
<accession>A0A2S7K3N0</accession>
<dbReference type="InterPro" id="IPR019099">
    <property type="entry name" value="Uncharacterised_PGPGW_TM"/>
</dbReference>
<keyword evidence="1" id="KW-1133">Transmembrane helix</keyword>